<keyword evidence="4" id="KW-0808">Transferase</keyword>
<dbReference type="GO" id="GO:0005976">
    <property type="term" value="P:polysaccharide metabolic process"/>
    <property type="evidence" value="ECO:0007669"/>
    <property type="project" value="InterPro"/>
</dbReference>
<feature type="domain" description="MannoseP isomerase/GMP-like beta-helix" evidence="3">
    <location>
        <begin position="285"/>
        <end position="327"/>
    </location>
</feature>
<protein>
    <submittedName>
        <fullName evidence="4">Mannose-1-phosphate guanylyltransferase</fullName>
    </submittedName>
</protein>
<dbReference type="SUPFAM" id="SSF53448">
    <property type="entry name" value="Nucleotide-diphospho-sugar transferases"/>
    <property type="match status" value="1"/>
</dbReference>
<dbReference type="Pfam" id="PF00483">
    <property type="entry name" value="NTP_transferase"/>
    <property type="match status" value="1"/>
</dbReference>
<evidence type="ECO:0000259" key="2">
    <source>
        <dbReference type="Pfam" id="PF01050"/>
    </source>
</evidence>
<evidence type="ECO:0000313" key="4">
    <source>
        <dbReference type="EMBL" id="PAE09358.1"/>
    </source>
</evidence>
<dbReference type="RefSeq" id="WP_095268365.1">
    <property type="nucleotide sequence ID" value="NZ_NPBH01000007.1"/>
</dbReference>
<evidence type="ECO:0000259" key="3">
    <source>
        <dbReference type="Pfam" id="PF22640"/>
    </source>
</evidence>
<organism evidence="4 5">
    <name type="scientific">Terribacillus saccharophilus</name>
    <dbReference type="NCBI Taxonomy" id="361277"/>
    <lineage>
        <taxon>Bacteria</taxon>
        <taxon>Bacillati</taxon>
        <taxon>Bacillota</taxon>
        <taxon>Bacilli</taxon>
        <taxon>Bacillales</taxon>
        <taxon>Bacillaceae</taxon>
        <taxon>Terribacillus</taxon>
    </lineage>
</organism>
<dbReference type="Gene3D" id="2.60.120.10">
    <property type="entry name" value="Jelly Rolls"/>
    <property type="match status" value="1"/>
</dbReference>
<name>A0A268HHL6_9BACI</name>
<feature type="domain" description="Mannose-6-phosphate isomerase type II C-terminal" evidence="2">
    <location>
        <begin position="337"/>
        <end position="442"/>
    </location>
</feature>
<evidence type="ECO:0000313" key="5">
    <source>
        <dbReference type="Proteomes" id="UP000216475"/>
    </source>
</evidence>
<dbReference type="InterPro" id="IPR029044">
    <property type="entry name" value="Nucleotide-diphossugar_trans"/>
</dbReference>
<dbReference type="AlphaFoldDB" id="A0A268HHL6"/>
<gene>
    <name evidence="4" type="ORF">CHI12_01150</name>
</gene>
<keyword evidence="4" id="KW-0548">Nucleotidyltransferase</keyword>
<dbReference type="Pfam" id="PF01050">
    <property type="entry name" value="MannoseP_isomer"/>
    <property type="match status" value="1"/>
</dbReference>
<dbReference type="Gene3D" id="3.90.550.10">
    <property type="entry name" value="Spore Coat Polysaccharide Biosynthesis Protein SpsA, Chain A"/>
    <property type="match status" value="1"/>
</dbReference>
<dbReference type="InterPro" id="IPR014710">
    <property type="entry name" value="RmlC-like_jellyroll"/>
</dbReference>
<reference evidence="4 5" key="1">
    <citation type="submission" date="2017-07" db="EMBL/GenBank/DDBJ databases">
        <title>Isolation and whole genome analysis of endospore-forming bacteria from heroin.</title>
        <authorList>
            <person name="Kalinowski J."/>
            <person name="Ahrens B."/>
            <person name="Al-Dilaimi A."/>
            <person name="Winkler A."/>
            <person name="Wibberg D."/>
            <person name="Schleenbecker U."/>
            <person name="Ruckert C."/>
            <person name="Wolfel R."/>
            <person name="Grass G."/>
        </authorList>
    </citation>
    <scope>NUCLEOTIDE SEQUENCE [LARGE SCALE GENOMIC DNA]</scope>
    <source>
        <strain evidence="4 5">7509</strain>
    </source>
</reference>
<dbReference type="PANTHER" id="PTHR46390:SF1">
    <property type="entry name" value="MANNOSE-1-PHOSPHATE GUANYLYLTRANSFERASE"/>
    <property type="match status" value="1"/>
</dbReference>
<dbReference type="PANTHER" id="PTHR46390">
    <property type="entry name" value="MANNOSE-1-PHOSPHATE GUANYLYLTRANSFERASE"/>
    <property type="match status" value="1"/>
</dbReference>
<comment type="caution">
    <text evidence="4">The sequence shown here is derived from an EMBL/GenBank/DDBJ whole genome shotgun (WGS) entry which is preliminary data.</text>
</comment>
<dbReference type="InterPro" id="IPR051161">
    <property type="entry name" value="Mannose-6P_isomerase_type2"/>
</dbReference>
<dbReference type="InterPro" id="IPR011051">
    <property type="entry name" value="RmlC_Cupin_sf"/>
</dbReference>
<dbReference type="SUPFAM" id="SSF51182">
    <property type="entry name" value="RmlC-like cupins"/>
    <property type="match status" value="1"/>
</dbReference>
<dbReference type="InterPro" id="IPR005835">
    <property type="entry name" value="NTP_transferase_dom"/>
</dbReference>
<dbReference type="Proteomes" id="UP000216475">
    <property type="component" value="Unassembled WGS sequence"/>
</dbReference>
<dbReference type="InterPro" id="IPR001538">
    <property type="entry name" value="Man6P_isomerase-2_C"/>
</dbReference>
<dbReference type="GO" id="GO:0004475">
    <property type="term" value="F:mannose-1-phosphate guanylyltransferase (GTP) activity"/>
    <property type="evidence" value="ECO:0007669"/>
    <property type="project" value="TreeGrafter"/>
</dbReference>
<feature type="domain" description="Nucleotidyl transferase" evidence="1">
    <location>
        <begin position="3"/>
        <end position="268"/>
    </location>
</feature>
<dbReference type="GO" id="GO:0009298">
    <property type="term" value="P:GDP-mannose biosynthetic process"/>
    <property type="evidence" value="ECO:0007669"/>
    <property type="project" value="TreeGrafter"/>
</dbReference>
<sequence>MKIVLLSGGSGTRLWPLSNDARSKQFLKVLTDESGNKISMVQKVWSQLSRVDLGADTIISTSKSQVDAINIQLKEEVPLIIEPERRDTFSAICLSAAYLFSNGVNKDETICVLPVDPFVEDRFFRQLSILDEVLDKSKADIGLIGIKPTFPSEKYGYITSKIIKEEKYRKVLEFIEKPQSNLAEQLIKRGSLWNSGVFAFKLEFLLNIMQKESIPQEYDILLEKYSELDKISFDYKVLENNKNTIVIPYDGYWKDLGTWNTLTDEMEDNLTGKGIVSESSHNTHVVNELDIPIAVVGVNNAIIAASPDGILVSDKDKSPSVKEYINQFIDRPRYEERRWGWYIVLDHTKYTEGNEVLTKKVGIKAGKNLSYQMHSKRSELWSIIKGEGIIILDGELTHTSPGDVFKIPIASKHAIKAITDMEIVEVQTGYELVEEDVIRIENNWDEIINSSILFSQL</sequence>
<accession>A0A268HHL6</accession>
<dbReference type="Pfam" id="PF22640">
    <property type="entry name" value="ManC_GMP_beta-helix"/>
    <property type="match status" value="1"/>
</dbReference>
<dbReference type="EMBL" id="NPBH01000007">
    <property type="protein sequence ID" value="PAE09358.1"/>
    <property type="molecule type" value="Genomic_DNA"/>
</dbReference>
<proteinExistence type="predicted"/>
<dbReference type="CDD" id="cd02213">
    <property type="entry name" value="cupin_PMI_typeII_C"/>
    <property type="match status" value="1"/>
</dbReference>
<dbReference type="InterPro" id="IPR054566">
    <property type="entry name" value="ManC/GMP-like_b-helix"/>
</dbReference>
<evidence type="ECO:0000259" key="1">
    <source>
        <dbReference type="Pfam" id="PF00483"/>
    </source>
</evidence>